<gene>
    <name evidence="1" type="ORF">RRF57_011598</name>
</gene>
<proteinExistence type="predicted"/>
<comment type="caution">
    <text evidence="1">The sequence shown here is derived from an EMBL/GenBank/DDBJ whole genome shotgun (WGS) entry which is preliminary data.</text>
</comment>
<dbReference type="AlphaFoldDB" id="A0AAN7ZD92"/>
<reference evidence="1 2" key="1">
    <citation type="submission" date="2023-10" db="EMBL/GenBank/DDBJ databases">
        <title>Draft genome sequence of Xylaria bambusicola isolate GMP-LS, the root and basal stem rot pathogen of sugarcane in Indonesia.</title>
        <authorList>
            <person name="Selvaraj P."/>
            <person name="Muralishankar V."/>
            <person name="Muruganantham S."/>
            <person name="Sp S."/>
            <person name="Haryani S."/>
            <person name="Lau K.J.X."/>
            <person name="Naqvi N.I."/>
        </authorList>
    </citation>
    <scope>NUCLEOTIDE SEQUENCE [LARGE SCALE GENOMIC DNA]</scope>
    <source>
        <strain evidence="1">GMP-LS</strain>
    </source>
</reference>
<name>A0AAN7ZD92_9PEZI</name>
<organism evidence="1 2">
    <name type="scientific">Xylaria bambusicola</name>
    <dbReference type="NCBI Taxonomy" id="326684"/>
    <lineage>
        <taxon>Eukaryota</taxon>
        <taxon>Fungi</taxon>
        <taxon>Dikarya</taxon>
        <taxon>Ascomycota</taxon>
        <taxon>Pezizomycotina</taxon>
        <taxon>Sordariomycetes</taxon>
        <taxon>Xylariomycetidae</taxon>
        <taxon>Xylariales</taxon>
        <taxon>Xylariaceae</taxon>
        <taxon>Xylaria</taxon>
    </lineage>
</organism>
<accession>A0AAN7ZD92</accession>
<dbReference type="Proteomes" id="UP001305414">
    <property type="component" value="Unassembled WGS sequence"/>
</dbReference>
<dbReference type="EMBL" id="JAWHQM010000059">
    <property type="protein sequence ID" value="KAK5635886.1"/>
    <property type="molecule type" value="Genomic_DNA"/>
</dbReference>
<protein>
    <submittedName>
        <fullName evidence="1">Uncharacterized protein</fullName>
    </submittedName>
</protein>
<evidence type="ECO:0000313" key="1">
    <source>
        <dbReference type="EMBL" id="KAK5635886.1"/>
    </source>
</evidence>
<sequence length="75" mass="7962">MILKQRTGAATLLTSILANAATNILAMSTVRGRVPALLKTNVAMRLSILHFDKAAATVNPPRSSMMTGVHMAENT</sequence>
<evidence type="ECO:0000313" key="2">
    <source>
        <dbReference type="Proteomes" id="UP001305414"/>
    </source>
</evidence>
<keyword evidence="2" id="KW-1185">Reference proteome</keyword>